<dbReference type="AlphaFoldDB" id="A0A109W672"/>
<dbReference type="RefSeq" id="WP_066606421.1">
    <property type="nucleotide sequence ID" value="NZ_CP014230.1"/>
</dbReference>
<feature type="binding site" evidence="15">
    <location>
        <position position="29"/>
    </location>
    <ligand>
        <name>substrate</name>
    </ligand>
</feature>
<dbReference type="FunFam" id="3.40.50.920:FF:000003">
    <property type="entry name" value="Transketolase"/>
    <property type="match status" value="1"/>
</dbReference>
<dbReference type="PROSITE" id="PS00802">
    <property type="entry name" value="TRANSKETOLASE_2"/>
    <property type="match status" value="1"/>
</dbReference>
<evidence type="ECO:0000259" key="19">
    <source>
        <dbReference type="SMART" id="SM00861"/>
    </source>
</evidence>
<keyword evidence="7" id="KW-0808">Transferase</keyword>
<evidence type="ECO:0000256" key="2">
    <source>
        <dbReference type="ARBA" id="ARBA00001936"/>
    </source>
</evidence>
<name>A0A109W672_9BACT</name>
<feature type="binding site" evidence="15">
    <location>
        <position position="464"/>
    </location>
    <ligand>
        <name>substrate</name>
    </ligand>
</feature>
<organism evidence="20 21">
    <name type="scientific">Desulfomicrobium orale DSM 12838</name>
    <dbReference type="NCBI Taxonomy" id="888061"/>
    <lineage>
        <taxon>Bacteria</taxon>
        <taxon>Pseudomonadati</taxon>
        <taxon>Thermodesulfobacteriota</taxon>
        <taxon>Desulfovibrionia</taxon>
        <taxon>Desulfovibrionales</taxon>
        <taxon>Desulfomicrobiaceae</taxon>
        <taxon>Desulfomicrobium</taxon>
    </lineage>
</organism>
<keyword evidence="9" id="KW-0106">Calcium</keyword>
<keyword evidence="10 17" id="KW-0460">Magnesium</keyword>
<gene>
    <name evidence="20" type="ORF">AXF15_09290</name>
</gene>
<dbReference type="Pfam" id="PF02779">
    <property type="entry name" value="Transket_pyr"/>
    <property type="match status" value="1"/>
</dbReference>
<feature type="binding site" evidence="16">
    <location>
        <position position="259"/>
    </location>
    <ligand>
        <name>thiamine diphosphate</name>
        <dbReference type="ChEBI" id="CHEBI:58937"/>
    </ligand>
</feature>
<dbReference type="SUPFAM" id="SSF52518">
    <property type="entry name" value="Thiamin diphosphate-binding fold (THDP-binding)"/>
    <property type="match status" value="2"/>
</dbReference>
<dbReference type="Pfam" id="PF22613">
    <property type="entry name" value="Transketolase_C_1"/>
    <property type="match status" value="1"/>
</dbReference>
<feature type="binding site" evidence="15">
    <location>
        <position position="456"/>
    </location>
    <ligand>
        <name>substrate</name>
    </ligand>
</feature>
<feature type="binding site" evidence="15">
    <location>
        <position position="468"/>
    </location>
    <ligand>
        <name>substrate</name>
    </ligand>
</feature>
<dbReference type="Gene3D" id="3.40.50.970">
    <property type="match status" value="2"/>
</dbReference>
<comment type="catalytic activity">
    <reaction evidence="12">
        <text>D-sedoheptulose 7-phosphate + D-glyceraldehyde 3-phosphate = aldehydo-D-ribose 5-phosphate + D-xylulose 5-phosphate</text>
        <dbReference type="Rhea" id="RHEA:10508"/>
        <dbReference type="ChEBI" id="CHEBI:57483"/>
        <dbReference type="ChEBI" id="CHEBI:57737"/>
        <dbReference type="ChEBI" id="CHEBI:58273"/>
        <dbReference type="ChEBI" id="CHEBI:59776"/>
        <dbReference type="EC" id="2.2.1.1"/>
    </reaction>
</comment>
<dbReference type="FunFam" id="3.40.50.970:FF:000045">
    <property type="entry name" value="Transketolase"/>
    <property type="match status" value="1"/>
</dbReference>
<evidence type="ECO:0000256" key="11">
    <source>
        <dbReference type="ARBA" id="ARBA00023052"/>
    </source>
</evidence>
<evidence type="ECO:0000256" key="14">
    <source>
        <dbReference type="PIRSR" id="PIRSR605478-1"/>
    </source>
</evidence>
<feature type="binding site" evidence="17">
    <location>
        <position position="154"/>
    </location>
    <ligand>
        <name>Mg(2+)</name>
        <dbReference type="ChEBI" id="CHEBI:18420"/>
    </ligand>
</feature>
<evidence type="ECO:0000256" key="10">
    <source>
        <dbReference type="ARBA" id="ARBA00022842"/>
    </source>
</evidence>
<comment type="cofactor">
    <cofactor evidence="16">
        <name>thiamine diphosphate</name>
        <dbReference type="ChEBI" id="CHEBI:58937"/>
    </cofactor>
    <text evidence="16">Binds 1 thiamine pyrophosphate per subunit. During the reaction, the substrate forms a covalent intermediate with the cofactor.</text>
</comment>
<reference evidence="21" key="1">
    <citation type="submission" date="2016-02" db="EMBL/GenBank/DDBJ databases">
        <authorList>
            <person name="Holder M.E."/>
            <person name="Ajami N.J."/>
            <person name="Petrosino J.F."/>
        </authorList>
    </citation>
    <scope>NUCLEOTIDE SEQUENCE [LARGE SCALE GENOMIC DNA]</scope>
    <source>
        <strain evidence="21">DSM 12838</strain>
    </source>
</reference>
<evidence type="ECO:0000256" key="5">
    <source>
        <dbReference type="ARBA" id="ARBA00011738"/>
    </source>
</evidence>
<dbReference type="InterPro" id="IPR055152">
    <property type="entry name" value="Transketolase-like_C_2"/>
</dbReference>
<dbReference type="EMBL" id="CP014230">
    <property type="protein sequence ID" value="AMD93271.1"/>
    <property type="molecule type" value="Genomic_DNA"/>
</dbReference>
<dbReference type="Pfam" id="PF00456">
    <property type="entry name" value="Transketolase_N"/>
    <property type="match status" value="1"/>
</dbReference>
<dbReference type="InterPro" id="IPR009014">
    <property type="entry name" value="Transketo_C/PFOR_II"/>
</dbReference>
<dbReference type="PANTHER" id="PTHR43522">
    <property type="entry name" value="TRANSKETOLASE"/>
    <property type="match status" value="1"/>
</dbReference>
<evidence type="ECO:0000256" key="9">
    <source>
        <dbReference type="ARBA" id="ARBA00022837"/>
    </source>
</evidence>
<feature type="site" description="Important for catalytic activity" evidence="18">
    <location>
        <position position="29"/>
    </location>
</feature>
<evidence type="ECO:0000256" key="3">
    <source>
        <dbReference type="ARBA" id="ARBA00001941"/>
    </source>
</evidence>
<protein>
    <recommendedName>
        <fullName evidence="6 13">Transketolase</fullName>
        <ecNumber evidence="6 13">2.2.1.1</ecNumber>
    </recommendedName>
</protein>
<feature type="binding site" evidence="15">
    <location>
        <position position="515"/>
    </location>
    <ligand>
        <name>substrate</name>
    </ligand>
</feature>
<comment type="cofactor">
    <cofactor evidence="2">
        <name>Mn(2+)</name>
        <dbReference type="ChEBI" id="CHEBI:29035"/>
    </cofactor>
</comment>
<dbReference type="CDD" id="cd02012">
    <property type="entry name" value="TPP_TK"/>
    <property type="match status" value="1"/>
</dbReference>
<evidence type="ECO:0000313" key="20">
    <source>
        <dbReference type="EMBL" id="AMD93271.1"/>
    </source>
</evidence>
<proteinExistence type="inferred from homology"/>
<dbReference type="STRING" id="888061.AXF15_09290"/>
<dbReference type="InterPro" id="IPR029061">
    <property type="entry name" value="THDP-binding"/>
</dbReference>
<feature type="binding site" evidence="16">
    <location>
        <position position="69"/>
    </location>
    <ligand>
        <name>thiamine diphosphate</name>
        <dbReference type="ChEBI" id="CHEBI:58937"/>
    </ligand>
</feature>
<dbReference type="CDD" id="cd07033">
    <property type="entry name" value="TPP_PYR_DXS_TK_like"/>
    <property type="match status" value="1"/>
</dbReference>
<comment type="subunit">
    <text evidence="5">Homodimer.</text>
</comment>
<dbReference type="InterPro" id="IPR005474">
    <property type="entry name" value="Transketolase_N"/>
</dbReference>
<keyword evidence="8 17" id="KW-0479">Metal-binding</keyword>
<sequence length="655" mass="71411">MSNSEMDRKAVNVIKGLIMDTVRTANSGHPGGAMSSADFAYILFRDFLRFDPGDARWFNRDRFVLSAGHESALLYALLVLRGILGLDDLRAFRQLGSKTPGHPEHDMTEGVEATTGPLGQGFAMAGGMAVAEAFLRAWLDEETAGHFTYVLASDGDLQEPVCLGSAALCGRWGLGRLIVFYDSNKVQLAGPTERVDTTDYKALFESMHWQVLEIDGHDHGQIRRAIRDGQAETDRPTLIIGHTVMARGCATMEGSEATHGAPLPDGEISATKTGLGLPDEEYFLPEDVLTHFRARFDELSAARAAWDQTLAARLKTPEFARKWTEATQPVCQRSLTWPTFETGASVPTRKAFGLCLNALAGQLPGLMGGSADLDPSNQTEGFRKTHGIFHALKNPLGRNLCFGVREFPMAAMLNGMALHGGVTPFGATFLVFSDYERNAIRMSALQGLPVLHIFTHDSFFVGEDGPTHQPVEHVSSLRLIPNLLVLRPADARESAACMAVALRQSARPSVLIFTRQGLPVLDLPEDLEAHVAKGAYIVHEPEGGPETLLLASGSEVHLALEAARALPERKIRVVSVPSMELFDEQPEAYRESVLPRAVTRRVAIEAGRSGLWYKYVGLDGKVWGVDHFGASAPASKLKEKYGFTAARLIEFIKAD</sequence>
<evidence type="ECO:0000256" key="8">
    <source>
        <dbReference type="ARBA" id="ARBA00022723"/>
    </source>
</evidence>
<dbReference type="InterPro" id="IPR005478">
    <property type="entry name" value="Transketolase_bac-like"/>
</dbReference>
<feature type="binding site" evidence="16">
    <location>
        <position position="184"/>
    </location>
    <ligand>
        <name>thiamine diphosphate</name>
        <dbReference type="ChEBI" id="CHEBI:58937"/>
    </ligand>
</feature>
<evidence type="ECO:0000256" key="12">
    <source>
        <dbReference type="ARBA" id="ARBA00049473"/>
    </source>
</evidence>
<feature type="binding site" evidence="15">
    <location>
        <position position="349"/>
    </location>
    <ligand>
        <name>substrate</name>
    </ligand>
</feature>
<dbReference type="NCBIfam" id="TIGR00232">
    <property type="entry name" value="tktlase_bact"/>
    <property type="match status" value="1"/>
</dbReference>
<feature type="binding site" evidence="16">
    <location>
        <position position="432"/>
    </location>
    <ligand>
        <name>thiamine diphosphate</name>
        <dbReference type="ChEBI" id="CHEBI:58937"/>
    </ligand>
</feature>
<dbReference type="SMART" id="SM00861">
    <property type="entry name" value="Transket_pyr"/>
    <property type="match status" value="1"/>
</dbReference>
<evidence type="ECO:0000256" key="13">
    <source>
        <dbReference type="NCBIfam" id="TIGR00232"/>
    </source>
</evidence>
<dbReference type="OrthoDB" id="8732661at2"/>
<comment type="similarity">
    <text evidence="4">Belongs to the transketolase family.</text>
</comment>
<feature type="binding site" evidence="17">
    <location>
        <position position="184"/>
    </location>
    <ligand>
        <name>Mg(2+)</name>
        <dbReference type="ChEBI" id="CHEBI:18420"/>
    </ligand>
</feature>
<evidence type="ECO:0000256" key="15">
    <source>
        <dbReference type="PIRSR" id="PIRSR605478-2"/>
    </source>
</evidence>
<feature type="site" description="Important for catalytic activity" evidence="18">
    <location>
        <position position="259"/>
    </location>
</feature>
<dbReference type="GO" id="GO:0006098">
    <property type="term" value="P:pentose-phosphate shunt"/>
    <property type="evidence" value="ECO:0007669"/>
    <property type="project" value="TreeGrafter"/>
</dbReference>
<dbReference type="InterPro" id="IPR020826">
    <property type="entry name" value="Transketolase_BS"/>
</dbReference>
<evidence type="ECO:0000256" key="16">
    <source>
        <dbReference type="PIRSR" id="PIRSR605478-3"/>
    </source>
</evidence>
<dbReference type="GO" id="GO:0004802">
    <property type="term" value="F:transketolase activity"/>
    <property type="evidence" value="ECO:0007669"/>
    <property type="project" value="UniProtKB-UniRule"/>
</dbReference>
<comment type="cofactor">
    <cofactor evidence="1">
        <name>Ca(2+)</name>
        <dbReference type="ChEBI" id="CHEBI:29108"/>
    </cofactor>
</comment>
<dbReference type="SUPFAM" id="SSF52922">
    <property type="entry name" value="TK C-terminal domain-like"/>
    <property type="match status" value="1"/>
</dbReference>
<feature type="binding site" evidence="15">
    <location>
        <position position="376"/>
    </location>
    <ligand>
        <name>substrate</name>
    </ligand>
</feature>
<dbReference type="KEGG" id="doa:AXF15_09290"/>
<evidence type="ECO:0000256" key="7">
    <source>
        <dbReference type="ARBA" id="ARBA00022679"/>
    </source>
</evidence>
<feature type="active site" description="Proton donor" evidence="14">
    <location>
        <position position="406"/>
    </location>
</feature>
<dbReference type="GO" id="GO:0005829">
    <property type="term" value="C:cytosol"/>
    <property type="evidence" value="ECO:0007669"/>
    <property type="project" value="TreeGrafter"/>
</dbReference>
<dbReference type="InterPro" id="IPR033247">
    <property type="entry name" value="Transketolase_fam"/>
</dbReference>
<feature type="binding site" evidence="15">
    <location>
        <position position="259"/>
    </location>
    <ligand>
        <name>substrate</name>
    </ligand>
</feature>
<dbReference type="PANTHER" id="PTHR43522:SF2">
    <property type="entry name" value="TRANSKETOLASE 1-RELATED"/>
    <property type="match status" value="1"/>
</dbReference>
<keyword evidence="21" id="KW-1185">Reference proteome</keyword>
<evidence type="ECO:0000256" key="18">
    <source>
        <dbReference type="PIRSR" id="PIRSR605478-5"/>
    </source>
</evidence>
<evidence type="ECO:0000256" key="17">
    <source>
        <dbReference type="PIRSR" id="PIRSR605478-4"/>
    </source>
</evidence>
<feature type="binding site" evidence="16">
    <location>
        <begin position="116"/>
        <end position="118"/>
    </location>
    <ligand>
        <name>thiamine diphosphate</name>
        <dbReference type="ChEBI" id="CHEBI:58937"/>
    </ligand>
</feature>
<dbReference type="InterPro" id="IPR005475">
    <property type="entry name" value="Transketolase-like_Pyr-bd"/>
</dbReference>
<keyword evidence="11 16" id="KW-0786">Thiamine pyrophosphate</keyword>
<feature type="binding site" evidence="16">
    <location>
        <position position="155"/>
    </location>
    <ligand>
        <name>thiamine diphosphate</name>
        <dbReference type="ChEBI" id="CHEBI:58937"/>
    </ligand>
</feature>
<comment type="cofactor">
    <cofactor evidence="3">
        <name>Co(2+)</name>
        <dbReference type="ChEBI" id="CHEBI:48828"/>
    </cofactor>
</comment>
<dbReference type="Proteomes" id="UP000063964">
    <property type="component" value="Chromosome"/>
</dbReference>
<feature type="binding site" evidence="17">
    <location>
        <position position="186"/>
    </location>
    <ligand>
        <name>Mg(2+)</name>
        <dbReference type="ChEBI" id="CHEBI:18420"/>
    </ligand>
</feature>
<evidence type="ECO:0000313" key="21">
    <source>
        <dbReference type="Proteomes" id="UP000063964"/>
    </source>
</evidence>
<comment type="cofactor">
    <cofactor evidence="17">
        <name>Mg(2+)</name>
        <dbReference type="ChEBI" id="CHEBI:18420"/>
    </cofactor>
    <text evidence="17">Binds 1 Mg(2+) ion per subunit. Can also utilize other divalent metal cations, such as Ca(2+), Mn(2+) and Co(2+).</text>
</comment>
<evidence type="ECO:0000256" key="6">
    <source>
        <dbReference type="ARBA" id="ARBA00013152"/>
    </source>
</evidence>
<accession>A0A109W672</accession>
<feature type="domain" description="Transketolase-like pyrimidine-binding" evidence="19">
    <location>
        <begin position="346"/>
        <end position="520"/>
    </location>
</feature>
<evidence type="ECO:0000256" key="1">
    <source>
        <dbReference type="ARBA" id="ARBA00001913"/>
    </source>
</evidence>
<dbReference type="GO" id="GO:0046872">
    <property type="term" value="F:metal ion binding"/>
    <property type="evidence" value="ECO:0007669"/>
    <property type="project" value="UniProtKB-KW"/>
</dbReference>
<dbReference type="EC" id="2.2.1.1" evidence="6 13"/>
<dbReference type="Gene3D" id="3.40.50.920">
    <property type="match status" value="1"/>
</dbReference>
<evidence type="ECO:0000256" key="4">
    <source>
        <dbReference type="ARBA" id="ARBA00007131"/>
    </source>
</evidence>